<dbReference type="KEGG" id="ipa:Isop_1094"/>
<protein>
    <submittedName>
        <fullName evidence="2">Beta-Ig-H3/fasciclin</fullName>
    </submittedName>
</protein>
<name>E8R4T6_ISOPI</name>
<organism evidence="2 3">
    <name type="scientific">Isosphaera pallida (strain ATCC 43644 / DSM 9630 / IS1B)</name>
    <dbReference type="NCBI Taxonomy" id="575540"/>
    <lineage>
        <taxon>Bacteria</taxon>
        <taxon>Pseudomonadati</taxon>
        <taxon>Planctomycetota</taxon>
        <taxon>Planctomycetia</taxon>
        <taxon>Isosphaerales</taxon>
        <taxon>Isosphaeraceae</taxon>
        <taxon>Isosphaera</taxon>
    </lineage>
</organism>
<dbReference type="OrthoDB" id="9800666at2"/>
<reference evidence="2 3" key="2">
    <citation type="journal article" date="2011" name="Stand. Genomic Sci.">
        <title>Complete genome sequence of Isosphaera pallida type strain (IS1B).</title>
        <authorList>
            <consortium name="US DOE Joint Genome Institute (JGI-PGF)"/>
            <person name="Goker M."/>
            <person name="Cleland D."/>
            <person name="Saunders E."/>
            <person name="Lapidus A."/>
            <person name="Nolan M."/>
            <person name="Lucas S."/>
            <person name="Hammon N."/>
            <person name="Deshpande S."/>
            <person name="Cheng J.F."/>
            <person name="Tapia R."/>
            <person name="Han C."/>
            <person name="Goodwin L."/>
            <person name="Pitluck S."/>
            <person name="Liolios K."/>
            <person name="Pagani I."/>
            <person name="Ivanova N."/>
            <person name="Mavromatis K."/>
            <person name="Pati A."/>
            <person name="Chen A."/>
            <person name="Palaniappan K."/>
            <person name="Land M."/>
            <person name="Hauser L."/>
            <person name="Chang Y.J."/>
            <person name="Jeffries C.D."/>
            <person name="Detter J.C."/>
            <person name="Beck B."/>
            <person name="Woyke T."/>
            <person name="Bristow J."/>
            <person name="Eisen J.A."/>
            <person name="Markowitz V."/>
            <person name="Hugenholtz P."/>
            <person name="Kyrpides N.C."/>
            <person name="Klenk H.P."/>
        </authorList>
    </citation>
    <scope>NUCLEOTIDE SEQUENCE [LARGE SCALE GENOMIC DNA]</scope>
    <source>
        <strain evidence="3">ATCC 43644 / DSM 9630 / IS1B</strain>
    </source>
</reference>
<dbReference type="InParanoid" id="E8R4T6"/>
<reference key="1">
    <citation type="submission" date="2010-11" db="EMBL/GenBank/DDBJ databases">
        <title>The complete sequence of chromosome of Isophaera pallida ATCC 43644.</title>
        <authorList>
            <consortium name="US DOE Joint Genome Institute (JGI-PGF)"/>
            <person name="Lucas S."/>
            <person name="Copeland A."/>
            <person name="Lapidus A."/>
            <person name="Bruce D."/>
            <person name="Goodwin L."/>
            <person name="Pitluck S."/>
            <person name="Kyrpides N."/>
            <person name="Mavromatis K."/>
            <person name="Pagani I."/>
            <person name="Ivanova N."/>
            <person name="Saunders E."/>
            <person name="Brettin T."/>
            <person name="Detter J.C."/>
            <person name="Han C."/>
            <person name="Tapia R."/>
            <person name="Land M."/>
            <person name="Hauser L."/>
            <person name="Markowitz V."/>
            <person name="Cheng J.-F."/>
            <person name="Hugenholtz P."/>
            <person name="Woyke T."/>
            <person name="Wu D."/>
            <person name="Eisen J.A."/>
        </authorList>
    </citation>
    <scope>NUCLEOTIDE SEQUENCE</scope>
    <source>
        <strain>ATCC 43644</strain>
    </source>
</reference>
<dbReference type="eggNOG" id="COG2335">
    <property type="taxonomic scope" value="Bacteria"/>
</dbReference>
<dbReference type="InterPro" id="IPR050904">
    <property type="entry name" value="Adhesion/Biosynth-related"/>
</dbReference>
<dbReference type="InterPro" id="IPR038255">
    <property type="entry name" value="PBS_linker_sf"/>
</dbReference>
<dbReference type="SMART" id="SM00554">
    <property type="entry name" value="FAS1"/>
    <property type="match status" value="1"/>
</dbReference>
<dbReference type="PANTHER" id="PTHR10900:SF77">
    <property type="entry name" value="FI19380P1"/>
    <property type="match status" value="1"/>
</dbReference>
<dbReference type="STRING" id="575540.Isop_1094"/>
<dbReference type="Gene3D" id="1.10.3130.20">
    <property type="entry name" value="Phycobilisome linker domain"/>
    <property type="match status" value="1"/>
</dbReference>
<accession>E8R4T6</accession>
<evidence type="ECO:0000259" key="1">
    <source>
        <dbReference type="PROSITE" id="PS50213"/>
    </source>
</evidence>
<evidence type="ECO:0000313" key="2">
    <source>
        <dbReference type="EMBL" id="ADV61682.1"/>
    </source>
</evidence>
<feature type="domain" description="FAS1" evidence="1">
    <location>
        <begin position="276"/>
        <end position="409"/>
    </location>
</feature>
<dbReference type="PROSITE" id="PS50213">
    <property type="entry name" value="FAS1"/>
    <property type="match status" value="1"/>
</dbReference>
<dbReference type="PANTHER" id="PTHR10900">
    <property type="entry name" value="PERIOSTIN-RELATED"/>
    <property type="match status" value="1"/>
</dbReference>
<evidence type="ECO:0000313" key="3">
    <source>
        <dbReference type="Proteomes" id="UP000008631"/>
    </source>
</evidence>
<dbReference type="Pfam" id="PF02469">
    <property type="entry name" value="Fasciclin"/>
    <property type="match status" value="1"/>
</dbReference>
<dbReference type="AlphaFoldDB" id="E8R4T6"/>
<gene>
    <name evidence="2" type="ordered locus">Isop_1094</name>
</gene>
<dbReference type="EMBL" id="CP002353">
    <property type="protein sequence ID" value="ADV61682.1"/>
    <property type="molecule type" value="Genomic_DNA"/>
</dbReference>
<dbReference type="SUPFAM" id="SSF82153">
    <property type="entry name" value="FAS1 domain"/>
    <property type="match status" value="1"/>
</dbReference>
<dbReference type="InterPro" id="IPR000782">
    <property type="entry name" value="FAS1_domain"/>
</dbReference>
<dbReference type="HOGENOM" id="CLU_656856_0_0_0"/>
<dbReference type="RefSeq" id="WP_013563971.1">
    <property type="nucleotide sequence ID" value="NC_014962.1"/>
</dbReference>
<proteinExistence type="predicted"/>
<dbReference type="FunFam" id="2.30.180.10:FF:000014">
    <property type="entry name" value="Stabilin 1"/>
    <property type="match status" value="1"/>
</dbReference>
<dbReference type="GO" id="GO:0005615">
    <property type="term" value="C:extracellular space"/>
    <property type="evidence" value="ECO:0007669"/>
    <property type="project" value="TreeGrafter"/>
</dbReference>
<keyword evidence="3" id="KW-1185">Reference proteome</keyword>
<dbReference type="Proteomes" id="UP000008631">
    <property type="component" value="Chromosome"/>
</dbReference>
<dbReference type="InterPro" id="IPR036378">
    <property type="entry name" value="FAS1_dom_sf"/>
</dbReference>
<dbReference type="Gene3D" id="2.30.180.10">
    <property type="entry name" value="FAS1 domain"/>
    <property type="match status" value="1"/>
</dbReference>
<sequence length="418" mass="44858">MPHFHTARDRSTHRRRFQFQADCLGLEDRTLLSASPLTRPAAEVVIASTTSTNRVNTVNLNQNQIAVAERFVNNVYYDLLGRAPTSEELTRGVNQISRGQVNARVQFVRNLLRSDQFRANQIAEAYQRYLGREVTDQELQGWLRALGPNGSVGRVELALLSGPSFFRQAGGTNAAFVQALFESTSGQVNPRVAANLVANLDSGRISRTDAARTVLFGSRSAQAFVNSAFNRVLYREADAPGLATLSQRFQATRRPEAVFEALATSREYLNLSARANGDLVDTAASAGIFNTLLAAVGAAGLEDTLRGEGPFTVFAPTDAAFAALPAGLLDALLLPENRPTLTRILTYHVVPAKLSAPELLNLGSAPTVEGNSVTVSLNNQGNPVVNQAGIVAVNVLAFNGFAHAIDQVLLPPGIVLPS</sequence>